<evidence type="ECO:0000313" key="2">
    <source>
        <dbReference type="Proteomes" id="UP000594263"/>
    </source>
</evidence>
<reference evidence="1" key="1">
    <citation type="submission" date="2021-01" db="UniProtKB">
        <authorList>
            <consortium name="EnsemblPlants"/>
        </authorList>
    </citation>
    <scope>IDENTIFICATION</scope>
</reference>
<dbReference type="PANTHER" id="PTHR44376">
    <property type="entry name" value="TRANSCRIPTIONAL REGULATOR OF FILAMENTOUS GROWTH FLO8"/>
    <property type="match status" value="1"/>
</dbReference>
<dbReference type="Proteomes" id="UP000594263">
    <property type="component" value="Unplaced"/>
</dbReference>
<keyword evidence="2" id="KW-1185">Reference proteome</keyword>
<dbReference type="InterPro" id="IPR044716">
    <property type="entry name" value="LEUNIG-like"/>
</dbReference>
<protein>
    <submittedName>
        <fullName evidence="1">Uncharacterized protein</fullName>
    </submittedName>
</protein>
<organism evidence="1 2">
    <name type="scientific">Kalanchoe fedtschenkoi</name>
    <name type="common">Lavender scallops</name>
    <name type="synonym">South American air plant</name>
    <dbReference type="NCBI Taxonomy" id="63787"/>
    <lineage>
        <taxon>Eukaryota</taxon>
        <taxon>Viridiplantae</taxon>
        <taxon>Streptophyta</taxon>
        <taxon>Embryophyta</taxon>
        <taxon>Tracheophyta</taxon>
        <taxon>Spermatophyta</taxon>
        <taxon>Magnoliopsida</taxon>
        <taxon>eudicotyledons</taxon>
        <taxon>Gunneridae</taxon>
        <taxon>Pentapetalae</taxon>
        <taxon>Saxifragales</taxon>
        <taxon>Crassulaceae</taxon>
        <taxon>Kalanchoe</taxon>
    </lineage>
</organism>
<dbReference type="GO" id="GO:0003714">
    <property type="term" value="F:transcription corepressor activity"/>
    <property type="evidence" value="ECO:0007669"/>
    <property type="project" value="InterPro"/>
</dbReference>
<proteinExistence type="predicted"/>
<dbReference type="EnsemblPlants" id="Kaladp0048s0299.1.v1.1">
    <property type="protein sequence ID" value="Kaladp0048s0299.1.v1.1"/>
    <property type="gene ID" value="Kaladp0048s0299.v1.1"/>
</dbReference>
<dbReference type="Gramene" id="Kaladp0048s0299.1.v1.1">
    <property type="protein sequence ID" value="Kaladp0048s0299.1.v1.1"/>
    <property type="gene ID" value="Kaladp0048s0299.v1.1"/>
</dbReference>
<accession>A0A7N0TXT5</accession>
<sequence length="96" mass="10612">MASQSWKHSLCAQRLPGSRPSLTQLREPHTQLRRSCNGSKFHSCVFHPSYASLRVVGCYQSLELWNMTENKAMTLSAHGGLIASLAMSTATGHVRL</sequence>
<dbReference type="AlphaFoldDB" id="A0A7N0TXT5"/>
<name>A0A7N0TXT5_KALFE</name>
<evidence type="ECO:0000313" key="1">
    <source>
        <dbReference type="EnsemblPlants" id="Kaladp0048s0299.1.v1.1"/>
    </source>
</evidence>
<dbReference type="PANTHER" id="PTHR44376:SF5">
    <property type="entry name" value="TRANSCRIPTIONAL COREPRESSOR LEUNIG ISOFORM X1"/>
    <property type="match status" value="1"/>
</dbReference>